<dbReference type="NCBIfam" id="TIGR01575">
    <property type="entry name" value="rimI"/>
    <property type="match status" value="1"/>
</dbReference>
<dbReference type="InterPro" id="IPR000182">
    <property type="entry name" value="GNAT_dom"/>
</dbReference>
<dbReference type="InterPro" id="IPR006464">
    <property type="entry name" value="AcTrfase_RimI/Ard1"/>
</dbReference>
<accession>A0A926HS93</accession>
<dbReference type="Gene3D" id="3.40.630.30">
    <property type="match status" value="1"/>
</dbReference>
<sequence>MQDREDWFAPLAEQDLGAAAEIERLSFSSPWSRTSLAEAIAQPNLCYFVGAHRKDGILVGCAGMHIICGECYIDTVAVHPDWRGNGIGRGLLGALIRYAKAQNADFLTLEVRLSNEIAKRLYQAMGFEKAGVRRDFYENPKEDAVIYTRFLTAEEKGETEHENIGN</sequence>
<proteinExistence type="inferred from homology"/>
<dbReference type="Proteomes" id="UP000651482">
    <property type="component" value="Unassembled WGS sequence"/>
</dbReference>
<evidence type="ECO:0000259" key="5">
    <source>
        <dbReference type="PROSITE" id="PS51186"/>
    </source>
</evidence>
<comment type="caution">
    <text evidence="6">The sequence shown here is derived from an EMBL/GenBank/DDBJ whole genome shotgun (WGS) entry which is preliminary data.</text>
</comment>
<keyword evidence="4" id="KW-0012">Acyltransferase</keyword>
<keyword evidence="6" id="KW-0689">Ribosomal protein</keyword>
<dbReference type="InterPro" id="IPR050680">
    <property type="entry name" value="YpeA/RimI_acetyltransf"/>
</dbReference>
<evidence type="ECO:0000256" key="3">
    <source>
        <dbReference type="ARBA" id="ARBA00022679"/>
    </source>
</evidence>
<evidence type="ECO:0000256" key="4">
    <source>
        <dbReference type="ARBA" id="ARBA00023315"/>
    </source>
</evidence>
<dbReference type="PROSITE" id="PS51186">
    <property type="entry name" value="GNAT"/>
    <property type="match status" value="1"/>
</dbReference>
<reference evidence="6" key="1">
    <citation type="submission" date="2020-08" db="EMBL/GenBank/DDBJ databases">
        <title>Genome public.</title>
        <authorList>
            <person name="Liu C."/>
            <person name="Sun Q."/>
        </authorList>
    </citation>
    <scope>NUCLEOTIDE SEQUENCE</scope>
    <source>
        <strain evidence="6">NSJ-40</strain>
    </source>
</reference>
<evidence type="ECO:0000313" key="6">
    <source>
        <dbReference type="EMBL" id="MBC8534048.1"/>
    </source>
</evidence>
<dbReference type="InterPro" id="IPR016181">
    <property type="entry name" value="Acyl_CoA_acyltransferase"/>
</dbReference>
<dbReference type="Pfam" id="PF00583">
    <property type="entry name" value="Acetyltransf_1"/>
    <property type="match status" value="1"/>
</dbReference>
<gene>
    <name evidence="6" type="primary">rimI</name>
    <name evidence="6" type="ORF">IAG03_08545</name>
</gene>
<evidence type="ECO:0000313" key="7">
    <source>
        <dbReference type="Proteomes" id="UP000651482"/>
    </source>
</evidence>
<name>A0A926HS93_9FIRM</name>
<dbReference type="CDD" id="cd04301">
    <property type="entry name" value="NAT_SF"/>
    <property type="match status" value="1"/>
</dbReference>
<keyword evidence="3" id="KW-0808">Transferase</keyword>
<comment type="similarity">
    <text evidence="1">Belongs to the acetyltransferase family. RimI subfamily.</text>
</comment>
<evidence type="ECO:0000256" key="1">
    <source>
        <dbReference type="ARBA" id="ARBA00005395"/>
    </source>
</evidence>
<dbReference type="GO" id="GO:0005840">
    <property type="term" value="C:ribosome"/>
    <property type="evidence" value="ECO:0007669"/>
    <property type="project" value="UniProtKB-KW"/>
</dbReference>
<dbReference type="PANTHER" id="PTHR43420:SF44">
    <property type="entry name" value="ACETYLTRANSFERASE YPEA"/>
    <property type="match status" value="1"/>
</dbReference>
<keyword evidence="6" id="KW-0687">Ribonucleoprotein</keyword>
<evidence type="ECO:0000256" key="2">
    <source>
        <dbReference type="ARBA" id="ARBA00022490"/>
    </source>
</evidence>
<feature type="domain" description="N-acetyltransferase" evidence="5">
    <location>
        <begin position="6"/>
        <end position="152"/>
    </location>
</feature>
<keyword evidence="7" id="KW-1185">Reference proteome</keyword>
<dbReference type="PANTHER" id="PTHR43420">
    <property type="entry name" value="ACETYLTRANSFERASE"/>
    <property type="match status" value="1"/>
</dbReference>
<organism evidence="6 7">
    <name type="scientific">Yeguia hominis</name>
    <dbReference type="NCBI Taxonomy" id="2763662"/>
    <lineage>
        <taxon>Bacteria</taxon>
        <taxon>Bacillati</taxon>
        <taxon>Bacillota</taxon>
        <taxon>Clostridia</taxon>
        <taxon>Eubacteriales</taxon>
        <taxon>Yeguiaceae</taxon>
        <taxon>Yeguia</taxon>
    </lineage>
</organism>
<dbReference type="AlphaFoldDB" id="A0A926HS93"/>
<protein>
    <submittedName>
        <fullName evidence="6">Ribosomal protein S18-alanine N-acetyltransferase</fullName>
    </submittedName>
</protein>
<keyword evidence="2" id="KW-0963">Cytoplasm</keyword>
<dbReference type="GO" id="GO:0008080">
    <property type="term" value="F:N-acetyltransferase activity"/>
    <property type="evidence" value="ECO:0007669"/>
    <property type="project" value="InterPro"/>
</dbReference>
<dbReference type="SUPFAM" id="SSF55729">
    <property type="entry name" value="Acyl-CoA N-acyltransferases (Nat)"/>
    <property type="match status" value="1"/>
</dbReference>
<dbReference type="RefSeq" id="WP_249319698.1">
    <property type="nucleotide sequence ID" value="NZ_JACRSN010000011.1"/>
</dbReference>
<dbReference type="EMBL" id="JACRSN010000011">
    <property type="protein sequence ID" value="MBC8534048.1"/>
    <property type="molecule type" value="Genomic_DNA"/>
</dbReference>